<organism evidence="5 6">
    <name type="scientific">Candidatus Shapirobacteria bacterium CG11_big_fil_rev_8_21_14_0_20_40_12</name>
    <dbReference type="NCBI Taxonomy" id="1974889"/>
    <lineage>
        <taxon>Bacteria</taxon>
        <taxon>Candidatus Shapironibacteriota</taxon>
    </lineage>
</organism>
<keyword evidence="4" id="KW-0812">Transmembrane</keyword>
<name>A0A2H0KGX7_9BACT</name>
<keyword evidence="1" id="KW-0677">Repeat</keyword>
<comment type="caution">
    <text evidence="5">The sequence shown here is derived from an EMBL/GenBank/DDBJ whole genome shotgun (WGS) entry which is preliminary data.</text>
</comment>
<dbReference type="PROSITE" id="PS50005">
    <property type="entry name" value="TPR"/>
    <property type="match status" value="4"/>
</dbReference>
<dbReference type="Gene3D" id="1.25.40.10">
    <property type="entry name" value="Tetratricopeptide repeat domain"/>
    <property type="match status" value="1"/>
</dbReference>
<dbReference type="SMART" id="SM00028">
    <property type="entry name" value="TPR"/>
    <property type="match status" value="4"/>
</dbReference>
<feature type="repeat" description="TPR" evidence="3">
    <location>
        <begin position="519"/>
        <end position="552"/>
    </location>
</feature>
<dbReference type="PROSITE" id="PS50293">
    <property type="entry name" value="TPR_REGION"/>
    <property type="match status" value="2"/>
</dbReference>
<feature type="transmembrane region" description="Helical" evidence="4">
    <location>
        <begin position="213"/>
        <end position="236"/>
    </location>
</feature>
<feature type="transmembrane region" description="Helical" evidence="4">
    <location>
        <begin position="256"/>
        <end position="274"/>
    </location>
</feature>
<dbReference type="Proteomes" id="UP000231371">
    <property type="component" value="Unassembled WGS sequence"/>
</dbReference>
<dbReference type="InterPro" id="IPR052346">
    <property type="entry name" value="O-mannosyl-transferase_TMTC"/>
</dbReference>
<gene>
    <name evidence="5" type="ORF">COV89_00040</name>
</gene>
<feature type="repeat" description="TPR" evidence="3">
    <location>
        <begin position="553"/>
        <end position="586"/>
    </location>
</feature>
<dbReference type="Pfam" id="PF13424">
    <property type="entry name" value="TPR_12"/>
    <property type="match status" value="1"/>
</dbReference>
<feature type="transmembrane region" description="Helical" evidence="4">
    <location>
        <begin position="354"/>
        <end position="375"/>
    </location>
</feature>
<feature type="repeat" description="TPR" evidence="3">
    <location>
        <begin position="485"/>
        <end position="518"/>
    </location>
</feature>
<feature type="transmembrane region" description="Helical" evidence="4">
    <location>
        <begin position="68"/>
        <end position="85"/>
    </location>
</feature>
<proteinExistence type="predicted"/>
<feature type="transmembrane region" description="Helical" evidence="4">
    <location>
        <begin position="327"/>
        <end position="347"/>
    </location>
</feature>
<dbReference type="InterPro" id="IPR011990">
    <property type="entry name" value="TPR-like_helical_dom_sf"/>
</dbReference>
<feature type="transmembrane region" description="Helical" evidence="4">
    <location>
        <begin position="381"/>
        <end position="397"/>
    </location>
</feature>
<evidence type="ECO:0000256" key="4">
    <source>
        <dbReference type="SAM" id="Phobius"/>
    </source>
</evidence>
<evidence type="ECO:0000313" key="5">
    <source>
        <dbReference type="EMBL" id="PIQ70502.1"/>
    </source>
</evidence>
<accession>A0A2H0KGX7</accession>
<keyword evidence="4" id="KW-1133">Transmembrane helix</keyword>
<evidence type="ECO:0000313" key="6">
    <source>
        <dbReference type="Proteomes" id="UP000231371"/>
    </source>
</evidence>
<evidence type="ECO:0000256" key="3">
    <source>
        <dbReference type="PROSITE-ProRule" id="PRU00339"/>
    </source>
</evidence>
<feature type="transmembrane region" description="Helical" evidence="4">
    <location>
        <begin position="409"/>
        <end position="428"/>
    </location>
</feature>
<feature type="repeat" description="TPR" evidence="3">
    <location>
        <begin position="451"/>
        <end position="484"/>
    </location>
</feature>
<evidence type="ECO:0000256" key="2">
    <source>
        <dbReference type="ARBA" id="ARBA00022803"/>
    </source>
</evidence>
<dbReference type="PANTHER" id="PTHR44227">
    <property type="match status" value="1"/>
</dbReference>
<dbReference type="PANTHER" id="PTHR44227:SF3">
    <property type="entry name" value="PROTEIN O-MANNOSYL-TRANSFERASE TMTC4"/>
    <property type="match status" value="1"/>
</dbReference>
<feature type="transmembrane region" description="Helical" evidence="4">
    <location>
        <begin position="181"/>
        <end position="206"/>
    </location>
</feature>
<dbReference type="SUPFAM" id="SSF48452">
    <property type="entry name" value="TPR-like"/>
    <property type="match status" value="1"/>
</dbReference>
<feature type="transmembrane region" description="Helical" evidence="4">
    <location>
        <begin position="295"/>
        <end position="315"/>
    </location>
</feature>
<reference evidence="5 6" key="1">
    <citation type="submission" date="2017-09" db="EMBL/GenBank/DDBJ databases">
        <title>Depth-based differentiation of microbial function through sediment-hosted aquifers and enrichment of novel symbionts in the deep terrestrial subsurface.</title>
        <authorList>
            <person name="Probst A.J."/>
            <person name="Ladd B."/>
            <person name="Jarett J.K."/>
            <person name="Geller-Mcgrath D.E."/>
            <person name="Sieber C.M."/>
            <person name="Emerson J.B."/>
            <person name="Anantharaman K."/>
            <person name="Thomas B.C."/>
            <person name="Malmstrom R."/>
            <person name="Stieglmeier M."/>
            <person name="Klingl A."/>
            <person name="Woyke T."/>
            <person name="Ryan C.M."/>
            <person name="Banfield J.F."/>
        </authorList>
    </citation>
    <scope>NUCLEOTIDE SEQUENCE [LARGE SCALE GENOMIC DNA]</scope>
    <source>
        <strain evidence="5">CG11_big_fil_rev_8_21_14_0_20_40_12</strain>
    </source>
</reference>
<keyword evidence="4" id="KW-0472">Membrane</keyword>
<feature type="transmembrane region" description="Helical" evidence="4">
    <location>
        <begin position="142"/>
        <end position="161"/>
    </location>
</feature>
<dbReference type="EMBL" id="PCVI01000001">
    <property type="protein sequence ID" value="PIQ70502.1"/>
    <property type="molecule type" value="Genomic_DNA"/>
</dbReference>
<protein>
    <submittedName>
        <fullName evidence="5">Uncharacterized protein</fullName>
    </submittedName>
</protein>
<dbReference type="Pfam" id="PF13414">
    <property type="entry name" value="TPR_11"/>
    <property type="match status" value="1"/>
</dbReference>
<keyword evidence="2 3" id="KW-0802">TPR repeat</keyword>
<dbReference type="InterPro" id="IPR019734">
    <property type="entry name" value="TPR_rpt"/>
</dbReference>
<evidence type="ECO:0000256" key="1">
    <source>
        <dbReference type="ARBA" id="ARBA00022737"/>
    </source>
</evidence>
<dbReference type="AlphaFoldDB" id="A0A2H0KGX7"/>
<sequence length="600" mass="69599">MHLTRKQKRQVEKLSKTKSSQEIAGILNVSEEAVINCLPRNFKKRALQNFQPGKTQEFALKTWFGENYLILILLAVLVFASYLNGLKSEFLSDDIATIRDNAEITTTKFAFAAPFIFLRGFLYFVTANIFGKIPAAFRFPNILFHIGVTWLLYFLICKTVSKRVAIFSSAVFAVHPLLSESVTWISGGYYPMYGFFVLLSLVFYSLSKKTDKLYYWSLTAFLLALFTSERTVYLPGVLVVWEICFGNIKQNWKKTIPFFGLGMIWGLFFIWGRIGYRINELQTSYYQKRTSQNPFFQIPVAISSYFELIIWPKALTLYHSEMNFSKINFAARFTITTAYFASLIYFFKKNKILFFWLAFFFITLSPFLTPLGISWVVAERYVYLGCVGIFIATGMLLEKILRKISKNSFLFYFLTALLIIPLQIRTIYRNVDWKNQDNLWLAAEKFSPSSPQNHNNLGDLYARWGQLDKAIKYFKRATELQVNYGDAFHNMANIYVQKNDFAAALFYYQKAIEFNPNIWQSYQNIGSIYFQQGRLDLAEESFKNALKINPQNPSLHYALGATYGNQKKTIEAENEFRTSLQFDPTNIQAQQALQQLLNQP</sequence>
<feature type="transmembrane region" description="Helical" evidence="4">
    <location>
        <begin position="109"/>
        <end position="130"/>
    </location>
</feature>